<comment type="caution">
    <text evidence="1">The sequence shown here is derived from an EMBL/GenBank/DDBJ whole genome shotgun (WGS) entry which is preliminary data.</text>
</comment>
<sequence length="201" mass="21514">MSLILPIEDLSRLNISAILSETGQPILSLTLKPSSDNMVSNPNRSGIYIKFEGTVTDGCWTLAMETIFQEPAHSLQSENSSSLVPDVPVTNVAAPGQISDWMPGMMQTPLSAEPTSMPMPIPAIDNHLGWLPVSSTHIGQGPPPTISEPSVPPQFPPEVFDGFFPPSLPSTTRTAQSGSTATVSIRVGRRENRPANTIFPV</sequence>
<dbReference type="AlphaFoldDB" id="A0A0W0F6V0"/>
<gene>
    <name evidence="1" type="ORF">WG66_15358</name>
</gene>
<reference evidence="1 2" key="1">
    <citation type="submission" date="2015-12" db="EMBL/GenBank/DDBJ databases">
        <title>Draft genome sequence of Moniliophthora roreri, the causal agent of frosty pod rot of cacao.</title>
        <authorList>
            <person name="Aime M.C."/>
            <person name="Diaz-Valderrama J.R."/>
            <person name="Kijpornyongpan T."/>
            <person name="Phillips-Mora W."/>
        </authorList>
    </citation>
    <scope>NUCLEOTIDE SEQUENCE [LARGE SCALE GENOMIC DNA]</scope>
    <source>
        <strain evidence="1 2">MCA 2952</strain>
    </source>
</reference>
<accession>A0A0W0F6V0</accession>
<dbReference type="Proteomes" id="UP000054988">
    <property type="component" value="Unassembled WGS sequence"/>
</dbReference>
<evidence type="ECO:0000313" key="1">
    <source>
        <dbReference type="EMBL" id="KTB32063.1"/>
    </source>
</evidence>
<organism evidence="1 2">
    <name type="scientific">Moniliophthora roreri</name>
    <name type="common">Frosty pod rot fungus</name>
    <name type="synonym">Monilia roreri</name>
    <dbReference type="NCBI Taxonomy" id="221103"/>
    <lineage>
        <taxon>Eukaryota</taxon>
        <taxon>Fungi</taxon>
        <taxon>Dikarya</taxon>
        <taxon>Basidiomycota</taxon>
        <taxon>Agaricomycotina</taxon>
        <taxon>Agaricomycetes</taxon>
        <taxon>Agaricomycetidae</taxon>
        <taxon>Agaricales</taxon>
        <taxon>Marasmiineae</taxon>
        <taxon>Marasmiaceae</taxon>
        <taxon>Moniliophthora</taxon>
    </lineage>
</organism>
<proteinExistence type="predicted"/>
<name>A0A0W0F6V0_MONRR</name>
<evidence type="ECO:0000313" key="2">
    <source>
        <dbReference type="Proteomes" id="UP000054988"/>
    </source>
</evidence>
<dbReference type="EMBL" id="LATX01002262">
    <property type="protein sequence ID" value="KTB32063.1"/>
    <property type="molecule type" value="Genomic_DNA"/>
</dbReference>
<protein>
    <submittedName>
        <fullName evidence="1">Uncharacterized protein</fullName>
    </submittedName>
</protein>